<dbReference type="OrthoDB" id="2938178at2"/>
<reference evidence="2 3" key="1">
    <citation type="submission" date="2017-12" db="EMBL/GenBank/DDBJ databases">
        <title>Taxonomic description and draft genome of Pradoshia cofamensis Gen. nov., sp. nov., a thermotolerant bacillale isolated from anterior gut of earthworm Eisenia fetida.</title>
        <authorList>
            <person name="Saha T."/>
            <person name="Chakraborty R."/>
        </authorList>
    </citation>
    <scope>NUCLEOTIDE SEQUENCE [LARGE SCALE GENOMIC DNA]</scope>
    <source>
        <strain evidence="2 3">EAG3</strain>
    </source>
</reference>
<dbReference type="Proteomes" id="UP000239663">
    <property type="component" value="Unassembled WGS sequence"/>
</dbReference>
<dbReference type="AlphaFoldDB" id="A0A2S7MZY3"/>
<comment type="caution">
    <text evidence="2">The sequence shown here is derived from an EMBL/GenBank/DDBJ whole genome shotgun (WGS) entry which is preliminary data.</text>
</comment>
<proteinExistence type="predicted"/>
<feature type="transmembrane region" description="Helical" evidence="1">
    <location>
        <begin position="82"/>
        <end position="102"/>
    </location>
</feature>
<keyword evidence="1" id="KW-0812">Transmembrane</keyword>
<evidence type="ECO:0000313" key="2">
    <source>
        <dbReference type="EMBL" id="PQD95288.1"/>
    </source>
</evidence>
<feature type="transmembrane region" description="Helical" evidence="1">
    <location>
        <begin position="12"/>
        <end position="45"/>
    </location>
</feature>
<evidence type="ECO:0000256" key="1">
    <source>
        <dbReference type="SAM" id="Phobius"/>
    </source>
</evidence>
<organism evidence="2 3">
    <name type="scientific">Pradoshia eiseniae</name>
    <dbReference type="NCBI Taxonomy" id="2064768"/>
    <lineage>
        <taxon>Bacteria</taxon>
        <taxon>Bacillati</taxon>
        <taxon>Bacillota</taxon>
        <taxon>Bacilli</taxon>
        <taxon>Bacillales</taxon>
        <taxon>Bacillaceae</taxon>
        <taxon>Pradoshia</taxon>
    </lineage>
</organism>
<protein>
    <submittedName>
        <fullName evidence="2">Uncharacterized protein</fullName>
    </submittedName>
</protein>
<keyword evidence="3" id="KW-1185">Reference proteome</keyword>
<dbReference type="EMBL" id="PKOZ01000005">
    <property type="protein sequence ID" value="PQD95288.1"/>
    <property type="molecule type" value="Genomic_DNA"/>
</dbReference>
<name>A0A2S7MZY3_9BACI</name>
<gene>
    <name evidence="2" type="ORF">CYL18_10970</name>
</gene>
<feature type="transmembrane region" description="Helical" evidence="1">
    <location>
        <begin position="57"/>
        <end position="76"/>
    </location>
</feature>
<evidence type="ECO:0000313" key="3">
    <source>
        <dbReference type="Proteomes" id="UP000239663"/>
    </source>
</evidence>
<keyword evidence="1" id="KW-1133">Transmembrane helix</keyword>
<sequence length="176" mass="19872">MFNYIMKRIDYVNLVGFIAGSLILLFIRAEYFIGILLLAAGALLITSKMNGTLMMHLVTYFVHLFLIGIILYGLIVPAEQLWSEYGLIAIIALAIAVMAVLVRTSTGALSLFWLSLHILIIIQAVIGQGLFLSTYWSIPSIQQAFYSFYPLLIASFLIGVFFDRFQTELKREYNSK</sequence>
<feature type="transmembrane region" description="Helical" evidence="1">
    <location>
        <begin position="144"/>
        <end position="162"/>
    </location>
</feature>
<keyword evidence="1" id="KW-0472">Membrane</keyword>
<dbReference type="RefSeq" id="WP_104849547.1">
    <property type="nucleotide sequence ID" value="NZ_PKOZ01000005.1"/>
</dbReference>
<feature type="transmembrane region" description="Helical" evidence="1">
    <location>
        <begin position="114"/>
        <end position="138"/>
    </location>
</feature>
<accession>A0A2S7MZY3</accession>